<dbReference type="VEuPathDB" id="TriTrypDB:TcCLB.508299.30"/>
<feature type="region of interest" description="Disordered" evidence="1">
    <location>
        <begin position="48"/>
        <end position="73"/>
    </location>
</feature>
<gene>
    <name evidence="2" type="ORF">C3747_61g216</name>
</gene>
<feature type="region of interest" description="Disordered" evidence="1">
    <location>
        <begin position="202"/>
        <end position="227"/>
    </location>
</feature>
<organism evidence="2 3">
    <name type="scientific">Trypanosoma cruzi</name>
    <dbReference type="NCBI Taxonomy" id="5693"/>
    <lineage>
        <taxon>Eukaryota</taxon>
        <taxon>Discoba</taxon>
        <taxon>Euglenozoa</taxon>
        <taxon>Kinetoplastea</taxon>
        <taxon>Metakinetoplastina</taxon>
        <taxon>Trypanosomatida</taxon>
        <taxon>Trypanosomatidae</taxon>
        <taxon>Trypanosoma</taxon>
        <taxon>Schizotrypanum</taxon>
    </lineage>
</organism>
<feature type="region of interest" description="Disordered" evidence="1">
    <location>
        <begin position="358"/>
        <end position="408"/>
    </location>
</feature>
<evidence type="ECO:0000313" key="2">
    <source>
        <dbReference type="EMBL" id="PWV11244.1"/>
    </source>
</evidence>
<comment type="caution">
    <text evidence="2">The sequence shown here is derived from an EMBL/GenBank/DDBJ whole genome shotgun (WGS) entry which is preliminary data.</text>
</comment>
<protein>
    <submittedName>
        <fullName evidence="2">Uncharacterized protein</fullName>
    </submittedName>
</protein>
<accession>A0A2V2WXM6</accession>
<dbReference type="VEuPathDB" id="TriTrypDB:TcCL_ESM05514"/>
<dbReference type="VEuPathDB" id="TriTrypDB:TcBrA4_0034210"/>
<reference evidence="2 3" key="1">
    <citation type="journal article" date="2018" name="Microb. Genom.">
        <title>Expanding an expanded genome: long-read sequencing of Trypanosoma cruzi.</title>
        <authorList>
            <person name="Berna L."/>
            <person name="Rodriguez M."/>
            <person name="Chiribao M.L."/>
            <person name="Parodi-Talice A."/>
            <person name="Pita S."/>
            <person name="Rijo G."/>
            <person name="Alvarez-Valin F."/>
            <person name="Robello C."/>
        </authorList>
    </citation>
    <scope>NUCLEOTIDE SEQUENCE [LARGE SCALE GENOMIC DNA]</scope>
    <source>
        <strain evidence="2 3">TCC</strain>
    </source>
</reference>
<feature type="compositionally biased region" description="Polar residues" evidence="1">
    <location>
        <begin position="397"/>
        <end position="408"/>
    </location>
</feature>
<feature type="region of interest" description="Disordered" evidence="1">
    <location>
        <begin position="612"/>
        <end position="633"/>
    </location>
</feature>
<dbReference type="Proteomes" id="UP000246078">
    <property type="component" value="Unassembled WGS sequence"/>
</dbReference>
<dbReference type="VEuPathDB" id="TriTrypDB:TCSYLVIO_007252"/>
<dbReference type="VEuPathDB" id="TriTrypDB:TcYC6_0016110"/>
<dbReference type="VEuPathDB" id="TriTrypDB:C3747_61g216"/>
<feature type="region of interest" description="Disordered" evidence="1">
    <location>
        <begin position="279"/>
        <end position="304"/>
    </location>
</feature>
<dbReference type="AlphaFoldDB" id="A0A2V2WXM6"/>
<dbReference type="VEuPathDB" id="TriTrypDB:TCSYLVIO_007513"/>
<evidence type="ECO:0000313" key="3">
    <source>
        <dbReference type="Proteomes" id="UP000246078"/>
    </source>
</evidence>
<dbReference type="VEuPathDB" id="TriTrypDB:TcG_08963"/>
<name>A0A2V2WXM6_TRYCR</name>
<dbReference type="EMBL" id="PRFC01000061">
    <property type="protein sequence ID" value="PWV11244.1"/>
    <property type="molecule type" value="Genomic_DNA"/>
</dbReference>
<dbReference type="VEuPathDB" id="TriTrypDB:TcG_08964"/>
<dbReference type="PANTHER" id="PTHR39666:SF1">
    <property type="entry name" value="NUCLEAR PORE COMPLEX NUP2_50_61 DOMAIN-CONTAINING PROTEIN"/>
    <property type="match status" value="1"/>
</dbReference>
<dbReference type="VEuPathDB" id="TriTrypDB:TCDM_08432"/>
<dbReference type="VEuPathDB" id="TriTrypDB:ECC02_006724"/>
<dbReference type="VEuPathDB" id="TriTrypDB:TcCLB.511181.140"/>
<feature type="compositionally biased region" description="Basic residues" evidence="1">
    <location>
        <begin position="612"/>
        <end position="621"/>
    </location>
</feature>
<dbReference type="VEuPathDB" id="TriTrypDB:ECC02_006219"/>
<dbReference type="VEuPathDB" id="TriTrypDB:C4B63_3g1114"/>
<dbReference type="VEuPathDB" id="TriTrypDB:TcBrA4_0021220"/>
<dbReference type="VEuPathDB" id="TriTrypDB:BCY84_19210"/>
<feature type="compositionally biased region" description="Basic and acidic residues" evidence="1">
    <location>
        <begin position="707"/>
        <end position="718"/>
    </location>
</feature>
<sequence length="844" mass="93856">MSTYRDRLVAFYEKYAPRKVGQVDAQLEKYAGREEDFFSALVQKYGPEPGNAAGTPAASRGASPALSESATPTTMDRMSTYRDRLVAFYEKYAPRKVGQVDAQLEKYAGREEDFFSALVQKYGPEPGNAAGTPAASRGASPALSESATPTTMDRMSTYRDRLVAFYEKYAPRKVGQVDAQLEKYAGREEDFFSALVQKYGPEPGNAAGTPTASRGASPALSESATPTTMDRMSTYRDRLVAFYEKYAPRKVGQVDAQLEKYAGREEDFFSALVQKYGPEPGNAAGTPAASRGASPALSESATPTTMDRMSTYRDRLVAFYEKYAPRKVGQVDAQLEKYAGREEDFFAALVQKYGPEPGNAAGTPAASRGASPALSESATPAVAGAAEKNSLADHHQPTSSEAIKNTVAQKVDANARNISDEDRRERLRALAAQLGVAVESDDPLQVLSALVDARRGRNFGTTSPVRDADARVCRVLNESMYAPSTSRLTASVKAMMMMDSRSPTDLSVMLDAVNEEEAESRTTLELLAADDFDILLAAQRRALRSVGRDGALSSLRASAEAALLQRVWRGWHDTAADYVKQAMHGRHHHRTRYQKMLFSKSVAMYYDRIARSKRQQERRRRQMDAANAQANAMRRRRLRETIAEHGNLVNRNIRAVLLRQSPGAHNNRDTPETPEQSPDAVFTHGKAEPQRTHSQRLAQSPYWHGDSANHHGSGDRRNNRSLSFYSYGNRSARLLAIEKDFDRLPSDARARVVRRLQKWDILPKSPTQHFSRGFPHLQSMRERGEQLARRLDTLDAFAAVADEEDTPPQWWKSETELRQYLARVLIDAFDAEEREMLGLPYEVL</sequence>
<feature type="region of interest" description="Disordered" evidence="1">
    <location>
        <begin position="125"/>
        <end position="150"/>
    </location>
</feature>
<proteinExistence type="predicted"/>
<dbReference type="VEuPathDB" id="TriTrypDB:TcCLB.509733.140"/>
<dbReference type="VEuPathDB" id="TriTrypDB:Tc_MARK_4035"/>
<feature type="region of interest" description="Disordered" evidence="1">
    <location>
        <begin position="662"/>
        <end position="718"/>
    </location>
</feature>
<evidence type="ECO:0000256" key="1">
    <source>
        <dbReference type="SAM" id="MobiDB-lite"/>
    </source>
</evidence>
<feature type="compositionally biased region" description="Polar residues" evidence="1">
    <location>
        <begin position="208"/>
        <end position="227"/>
    </location>
</feature>
<dbReference type="PANTHER" id="PTHR39666">
    <property type="entry name" value="RANBP2-TYPE DOMAIN-CONTAINING PROTEIN"/>
    <property type="match status" value="1"/>
</dbReference>